<evidence type="ECO:0000313" key="6">
    <source>
        <dbReference type="Proteomes" id="UP001145094"/>
    </source>
</evidence>
<evidence type="ECO:0000256" key="1">
    <source>
        <dbReference type="ARBA" id="ARBA00023125"/>
    </source>
</evidence>
<sequence length="156" mass="17752">MDKEKTVIFLAAWGRRYEAGMIELVLRTTESSGLVKEQILARLDGGQALPDADPVLEYSGLCIDSLRHQASYQGQEISLTENYEFHTLAYLASQPGRVYTKEQIYQAVWKEEPVDVSSAVFCIIRNIRQKLREVTTKEYIQTVWGVGYKFVDVPGE</sequence>
<dbReference type="AlphaFoldDB" id="A0A9W6CIC7"/>
<evidence type="ECO:0000256" key="2">
    <source>
        <dbReference type="PROSITE-ProRule" id="PRU01091"/>
    </source>
</evidence>
<dbReference type="PROSITE" id="PS51755">
    <property type="entry name" value="OMPR_PHOB"/>
    <property type="match status" value="1"/>
</dbReference>
<accession>A0A9W6CIC7</accession>
<dbReference type="InterPro" id="IPR001867">
    <property type="entry name" value="OmpR/PhoB-type_DNA-bd"/>
</dbReference>
<feature type="domain" description="OmpR/PhoB-type" evidence="3">
    <location>
        <begin position="53"/>
        <end position="152"/>
    </location>
</feature>
<keyword evidence="7" id="KW-1185">Reference proteome</keyword>
<dbReference type="SUPFAM" id="SSF46894">
    <property type="entry name" value="C-terminal effector domain of the bipartite response regulators"/>
    <property type="match status" value="1"/>
</dbReference>
<dbReference type="InterPro" id="IPR016032">
    <property type="entry name" value="Sig_transdc_resp-reg_C-effctor"/>
</dbReference>
<dbReference type="GO" id="GO:0000160">
    <property type="term" value="P:phosphorelay signal transduction system"/>
    <property type="evidence" value="ECO:0007669"/>
    <property type="project" value="InterPro"/>
</dbReference>
<dbReference type="SMART" id="SM00862">
    <property type="entry name" value="Trans_reg_C"/>
    <property type="match status" value="1"/>
</dbReference>
<protein>
    <recommendedName>
        <fullName evidence="3">OmpR/PhoB-type domain-containing protein</fullName>
    </recommendedName>
</protein>
<dbReference type="GO" id="GO:0006355">
    <property type="term" value="P:regulation of DNA-templated transcription"/>
    <property type="evidence" value="ECO:0007669"/>
    <property type="project" value="InterPro"/>
</dbReference>
<reference evidence="5" key="3">
    <citation type="submission" date="2022-11" db="EMBL/GenBank/DDBJ databases">
        <title>Draft genome sequence of Sellimonas catena strain 18CBH55.</title>
        <authorList>
            <person name="Hisatomi A."/>
            <person name="Ohkuma M."/>
            <person name="Sakamoto M."/>
        </authorList>
    </citation>
    <scope>NUCLEOTIDE SEQUENCE</scope>
    <source>
        <strain evidence="5">18CBH55</strain>
    </source>
</reference>
<reference evidence="4" key="1">
    <citation type="submission" date="2022-11" db="EMBL/GenBank/DDBJ databases">
        <title>Draft genome sequence of Sellimonas catena strain 12EGH17.</title>
        <authorList>
            <person name="Atsushi H."/>
            <person name="Moriya O."/>
            <person name="Mitsuo S."/>
        </authorList>
    </citation>
    <scope>NUCLEOTIDE SEQUENCE</scope>
    <source>
        <strain evidence="4">12EGH17</strain>
    </source>
</reference>
<name>A0A9W6CIC7_9FIRM</name>
<reference evidence="4" key="2">
    <citation type="submission" date="2022-11" db="EMBL/GenBank/DDBJ databases">
        <title>Draft genome sequence of Sellimonas catena strain 12EGH17.</title>
        <authorList>
            <person name="Hisatomi A."/>
            <person name="Ohkuma M."/>
            <person name="Sakamoto M."/>
        </authorList>
    </citation>
    <scope>NUCLEOTIDE SEQUENCE</scope>
    <source>
        <strain evidence="4">12EGH17</strain>
    </source>
</reference>
<proteinExistence type="predicted"/>
<dbReference type="Pfam" id="PF00486">
    <property type="entry name" value="Trans_reg_C"/>
    <property type="match status" value="1"/>
</dbReference>
<reference evidence="5" key="4">
    <citation type="submission" date="2022-11" db="EMBL/GenBank/DDBJ databases">
        <title>Draft genome sequence of Sellimonas catena strain 18CBH55.</title>
        <authorList>
            <person name="Atsushi H."/>
            <person name="Moriya O."/>
            <person name="Mitsuo S."/>
        </authorList>
    </citation>
    <scope>NUCLEOTIDE SEQUENCE</scope>
    <source>
        <strain evidence="5">18CBH55</strain>
    </source>
</reference>
<dbReference type="InterPro" id="IPR036388">
    <property type="entry name" value="WH-like_DNA-bd_sf"/>
</dbReference>
<gene>
    <name evidence="4" type="ORF">Selli1_21340</name>
    <name evidence="5" type="ORF">Selli2_19050</name>
</gene>
<dbReference type="Gene3D" id="1.10.10.10">
    <property type="entry name" value="Winged helix-like DNA-binding domain superfamily/Winged helix DNA-binding domain"/>
    <property type="match status" value="1"/>
</dbReference>
<organism evidence="5 6">
    <name type="scientific">Sellimonas catena</name>
    <dbReference type="NCBI Taxonomy" id="2994035"/>
    <lineage>
        <taxon>Bacteria</taxon>
        <taxon>Bacillati</taxon>
        <taxon>Bacillota</taxon>
        <taxon>Clostridia</taxon>
        <taxon>Lachnospirales</taxon>
        <taxon>Lachnospiraceae</taxon>
        <taxon>Sellimonas</taxon>
    </lineage>
</organism>
<comment type="caution">
    <text evidence="5">The sequence shown here is derived from an EMBL/GenBank/DDBJ whole genome shotgun (WGS) entry which is preliminary data.</text>
</comment>
<dbReference type="CDD" id="cd00383">
    <property type="entry name" value="trans_reg_C"/>
    <property type="match status" value="1"/>
</dbReference>
<dbReference type="Proteomes" id="UP001145094">
    <property type="component" value="Unassembled WGS sequence"/>
</dbReference>
<reference evidence="5 7" key="5">
    <citation type="journal article" date="2023" name="Int. J. Syst. Evol. Microbiol.">
        <title>Sellimonas catena sp. nov., isolated from human faeces.</title>
        <authorList>
            <person name="Hisatomi A."/>
            <person name="Ohkuma M."/>
            <person name="Sakamoto M."/>
        </authorList>
    </citation>
    <scope>NUCLEOTIDE SEQUENCE</scope>
    <source>
        <strain evidence="4 7">12EGH17</strain>
        <strain evidence="5">18CBH55</strain>
    </source>
</reference>
<feature type="DNA-binding region" description="OmpR/PhoB-type" evidence="2">
    <location>
        <begin position="53"/>
        <end position="152"/>
    </location>
</feature>
<evidence type="ECO:0000259" key="3">
    <source>
        <dbReference type="PROSITE" id="PS51755"/>
    </source>
</evidence>
<dbReference type="RefSeq" id="WP_270643452.1">
    <property type="nucleotide sequence ID" value="NZ_BSBO01000021.1"/>
</dbReference>
<dbReference type="EMBL" id="BSCH01000011">
    <property type="protein sequence ID" value="GLG90478.1"/>
    <property type="molecule type" value="Genomic_DNA"/>
</dbReference>
<dbReference type="GO" id="GO:0003677">
    <property type="term" value="F:DNA binding"/>
    <property type="evidence" value="ECO:0007669"/>
    <property type="project" value="UniProtKB-UniRule"/>
</dbReference>
<dbReference type="EMBL" id="BSBO01000021">
    <property type="protein sequence ID" value="GLG04960.1"/>
    <property type="molecule type" value="Genomic_DNA"/>
</dbReference>
<evidence type="ECO:0000313" key="4">
    <source>
        <dbReference type="EMBL" id="GLG04960.1"/>
    </source>
</evidence>
<evidence type="ECO:0000313" key="5">
    <source>
        <dbReference type="EMBL" id="GLG90478.1"/>
    </source>
</evidence>
<dbReference type="Proteomes" id="UP001145145">
    <property type="component" value="Unassembled WGS sequence"/>
</dbReference>
<keyword evidence="1 2" id="KW-0238">DNA-binding</keyword>
<evidence type="ECO:0000313" key="7">
    <source>
        <dbReference type="Proteomes" id="UP001145145"/>
    </source>
</evidence>